<organism evidence="2 3">
    <name type="scientific">Rhodoferax ferrireducens</name>
    <dbReference type="NCBI Taxonomy" id="192843"/>
    <lineage>
        <taxon>Bacteria</taxon>
        <taxon>Pseudomonadati</taxon>
        <taxon>Pseudomonadota</taxon>
        <taxon>Betaproteobacteria</taxon>
        <taxon>Burkholderiales</taxon>
        <taxon>Comamonadaceae</taxon>
        <taxon>Rhodoferax</taxon>
    </lineage>
</organism>
<protein>
    <recommendedName>
        <fullName evidence="4">DUF3108 domain-containing protein</fullName>
    </recommendedName>
</protein>
<name>A0ABU2CF25_9BURK</name>
<dbReference type="Proteomes" id="UP001180487">
    <property type="component" value="Unassembled WGS sequence"/>
</dbReference>
<gene>
    <name evidence="2" type="ORF">J2X19_004630</name>
</gene>
<feature type="compositionally biased region" description="Pro residues" evidence="1">
    <location>
        <begin position="100"/>
        <end position="112"/>
    </location>
</feature>
<accession>A0ABU2CF25</accession>
<keyword evidence="3" id="KW-1185">Reference proteome</keyword>
<evidence type="ECO:0008006" key="4">
    <source>
        <dbReference type="Google" id="ProtNLM"/>
    </source>
</evidence>
<feature type="compositionally biased region" description="Pro residues" evidence="1">
    <location>
        <begin position="119"/>
        <end position="138"/>
    </location>
</feature>
<feature type="compositionally biased region" description="Pro residues" evidence="1">
    <location>
        <begin position="52"/>
        <end position="87"/>
    </location>
</feature>
<comment type="caution">
    <text evidence="2">The sequence shown here is derived from an EMBL/GenBank/DDBJ whole genome shotgun (WGS) entry which is preliminary data.</text>
</comment>
<dbReference type="RefSeq" id="WP_310376858.1">
    <property type="nucleotide sequence ID" value="NZ_JAVDXT010000005.1"/>
</dbReference>
<evidence type="ECO:0000256" key="1">
    <source>
        <dbReference type="SAM" id="MobiDB-lite"/>
    </source>
</evidence>
<sequence length="359" mass="38192">MSLTKPTLPLRALLLIGGGVALAHLLLLRELPAALQVQGEAAPVRALQTRSIPPPPPPVQAAPAPPPPVARPKPRPAPPPVEAPPPSTTVASLETTEPVPAEPAPLPEPPASAPEAPVAAPPTPPPPEPAASAPAPPAPPVLTQATAFVFPAPVRLLYELSGESKKLRYQARGELLWRQDGQHYDAQLQASMLFFGSRTRTSNGQITPSGLAPTRFSDKWRSEQAAHFDQEKHRVTFSANTPEVALQAAAQDQLSVILQIAGMLAADPASYPAGSGIALQTVGPKDADIWAFSVEAPEKIRVPSGELETIKLIRKPRKEFDQKVEIWLAPSLGYLPARLKITNANGDFIDQQLRGVEKP</sequence>
<proteinExistence type="predicted"/>
<evidence type="ECO:0000313" key="2">
    <source>
        <dbReference type="EMBL" id="MDR7379934.1"/>
    </source>
</evidence>
<reference evidence="2 3" key="1">
    <citation type="submission" date="2023-07" db="EMBL/GenBank/DDBJ databases">
        <title>Sorghum-associated microbial communities from plants grown in Nebraska, USA.</title>
        <authorList>
            <person name="Schachtman D."/>
        </authorList>
    </citation>
    <scope>NUCLEOTIDE SEQUENCE [LARGE SCALE GENOMIC DNA]</scope>
    <source>
        <strain evidence="2 3">BE313</strain>
    </source>
</reference>
<feature type="region of interest" description="Disordered" evidence="1">
    <location>
        <begin position="48"/>
        <end position="138"/>
    </location>
</feature>
<dbReference type="Pfam" id="PF11306">
    <property type="entry name" value="DUF3108"/>
    <property type="match status" value="1"/>
</dbReference>
<dbReference type="InterPro" id="IPR021457">
    <property type="entry name" value="DUF3108"/>
</dbReference>
<dbReference type="EMBL" id="JAVDXT010000005">
    <property type="protein sequence ID" value="MDR7379934.1"/>
    <property type="molecule type" value="Genomic_DNA"/>
</dbReference>
<evidence type="ECO:0000313" key="3">
    <source>
        <dbReference type="Proteomes" id="UP001180487"/>
    </source>
</evidence>